<accession>A0A6H1WRL7</accession>
<dbReference type="NCBIfam" id="TIGR00278">
    <property type="entry name" value="membrane protein insertion efficiency factor YidD"/>
    <property type="match status" value="1"/>
</dbReference>
<comment type="similarity">
    <text evidence="1">Belongs to the UPF0161 family.</text>
</comment>
<organism evidence="2 3">
    <name type="scientific">Thermosulfurimonas marina</name>
    <dbReference type="NCBI Taxonomy" id="2047767"/>
    <lineage>
        <taxon>Bacteria</taxon>
        <taxon>Pseudomonadati</taxon>
        <taxon>Thermodesulfobacteriota</taxon>
        <taxon>Thermodesulfobacteria</taxon>
        <taxon>Thermodesulfobacteriales</taxon>
        <taxon>Thermodesulfobacteriaceae</taxon>
        <taxon>Thermosulfurimonas</taxon>
    </lineage>
</organism>
<dbReference type="PANTHER" id="PTHR33383:SF1">
    <property type="entry name" value="MEMBRANE PROTEIN INSERTION EFFICIENCY FACTOR-RELATED"/>
    <property type="match status" value="1"/>
</dbReference>
<dbReference type="HAMAP" id="MF_00386">
    <property type="entry name" value="UPF0161_YidD"/>
    <property type="match status" value="1"/>
</dbReference>
<dbReference type="GO" id="GO:0005886">
    <property type="term" value="C:plasma membrane"/>
    <property type="evidence" value="ECO:0007669"/>
    <property type="project" value="UniProtKB-SubCell"/>
</dbReference>
<keyword evidence="1" id="KW-1003">Cell membrane</keyword>
<dbReference type="EMBL" id="CP042909">
    <property type="protein sequence ID" value="QJA05865.1"/>
    <property type="molecule type" value="Genomic_DNA"/>
</dbReference>
<proteinExistence type="inferred from homology"/>
<comment type="function">
    <text evidence="1">Could be involved in insertion of integral membrane proteins into the membrane.</text>
</comment>
<dbReference type="RefSeq" id="WP_168719220.1">
    <property type="nucleotide sequence ID" value="NZ_CP042909.1"/>
</dbReference>
<protein>
    <recommendedName>
        <fullName evidence="1">Putative membrane protein insertion efficiency factor</fullName>
    </recommendedName>
</protein>
<dbReference type="AlphaFoldDB" id="A0A6H1WRL7"/>
<sequence length="76" mass="8863">MLTQAITALIRLYRWLLSPWLPGNCRFYPSCSRYAEEALRRHGLFRGGWLALRRILRCHPWHPGGYDPVPEGGRTV</sequence>
<evidence type="ECO:0000313" key="3">
    <source>
        <dbReference type="Proteomes" id="UP000501253"/>
    </source>
</evidence>
<dbReference type="KEGG" id="tmai:FVE67_03210"/>
<name>A0A6H1WRL7_9BACT</name>
<dbReference type="InterPro" id="IPR002696">
    <property type="entry name" value="Membr_insert_effic_factor_YidD"/>
</dbReference>
<evidence type="ECO:0000313" key="2">
    <source>
        <dbReference type="EMBL" id="QJA05865.1"/>
    </source>
</evidence>
<dbReference type="Proteomes" id="UP000501253">
    <property type="component" value="Chromosome"/>
</dbReference>
<dbReference type="PANTHER" id="PTHR33383">
    <property type="entry name" value="MEMBRANE PROTEIN INSERTION EFFICIENCY FACTOR-RELATED"/>
    <property type="match status" value="1"/>
</dbReference>
<gene>
    <name evidence="2" type="primary">yidD</name>
    <name evidence="2" type="ORF">FVE67_03210</name>
</gene>
<keyword evidence="3" id="KW-1185">Reference proteome</keyword>
<reference evidence="2 3" key="1">
    <citation type="submission" date="2019-08" db="EMBL/GenBank/DDBJ databases">
        <title>Complete genome sequence of Thermosulfurimonas marina SU872T, an anaerobic thermophilic chemolithoautotrophic bacterium isolated from a shallow marine hydrothermal vent.</title>
        <authorList>
            <person name="Allioux M."/>
            <person name="Jebbar M."/>
            <person name="Slobodkina G."/>
            <person name="Slobodkin A."/>
            <person name="Moalic Y."/>
            <person name="Frolova A."/>
            <person name="Shao Z."/>
            <person name="Alain K."/>
        </authorList>
    </citation>
    <scope>NUCLEOTIDE SEQUENCE [LARGE SCALE GENOMIC DNA]</scope>
    <source>
        <strain evidence="2 3">SU872</strain>
    </source>
</reference>
<dbReference type="Pfam" id="PF01809">
    <property type="entry name" value="YidD"/>
    <property type="match status" value="1"/>
</dbReference>
<comment type="subcellular location">
    <subcellularLocation>
        <location evidence="1">Cell membrane</location>
        <topology evidence="1">Peripheral membrane protein</topology>
        <orientation evidence="1">Cytoplasmic side</orientation>
    </subcellularLocation>
</comment>
<evidence type="ECO:0000256" key="1">
    <source>
        <dbReference type="HAMAP-Rule" id="MF_00386"/>
    </source>
</evidence>
<dbReference type="SMART" id="SM01234">
    <property type="entry name" value="Haemolytic"/>
    <property type="match status" value="1"/>
</dbReference>
<keyword evidence="1" id="KW-0472">Membrane</keyword>